<protein>
    <submittedName>
        <fullName evidence="9">Exo-alpha-sialidase</fullName>
    </submittedName>
</protein>
<evidence type="ECO:0000256" key="6">
    <source>
        <dbReference type="ARBA" id="ARBA00037986"/>
    </source>
</evidence>
<dbReference type="GO" id="GO:0016798">
    <property type="term" value="F:hydrolase activity, acting on glycosyl bonds"/>
    <property type="evidence" value="ECO:0007669"/>
    <property type="project" value="UniProtKB-KW"/>
</dbReference>
<keyword evidence="4" id="KW-0326">Glycosidase</keyword>
<dbReference type="PANTHER" id="PTHR43739:SF2">
    <property type="entry name" value="OLIGOXYLOGLUCAN-REDUCING END-SPECIFIC XYLOGLUCANASE-RELATED"/>
    <property type="match status" value="1"/>
</dbReference>
<dbReference type="Proteomes" id="UP000462014">
    <property type="component" value="Unassembled WGS sequence"/>
</dbReference>
<comment type="caution">
    <text evidence="9">The sequence shown here is derived from an EMBL/GenBank/DDBJ whole genome shotgun (WGS) entry which is preliminary data.</text>
</comment>
<keyword evidence="1 8" id="KW-0732">Signal</keyword>
<reference evidence="9 10" key="1">
    <citation type="submission" date="2019-12" db="EMBL/GenBank/DDBJ databases">
        <title>Mucilaginibacter sp. HMF7410 genome sequencing and assembly.</title>
        <authorList>
            <person name="Kang H."/>
            <person name="Cha I."/>
            <person name="Kim H."/>
            <person name="Joh K."/>
        </authorList>
    </citation>
    <scope>NUCLEOTIDE SEQUENCE [LARGE SCALE GENOMIC DNA]</scope>
    <source>
        <strain evidence="9 10">HMF7410</strain>
    </source>
</reference>
<evidence type="ECO:0000256" key="5">
    <source>
        <dbReference type="ARBA" id="ARBA00023326"/>
    </source>
</evidence>
<evidence type="ECO:0000313" key="10">
    <source>
        <dbReference type="Proteomes" id="UP000462014"/>
    </source>
</evidence>
<keyword evidence="3" id="KW-0119">Carbohydrate metabolism</keyword>
<sequence>MKRFFICLLLIASLFQHTVNGQQLNKPYNWKSVQIAGGGFVDGVIFHPTAKGLLYCRTDMGGAYRWNDVLKAWEALLDWVSYKDNNLMGVESIALDANDPNRLYMACGTYTSSPGPNAILSSDDKGKTFKRTDVKFRMGGNENGRGNGERMAVDPNNGNLIYMGTRLDGLWCSKDRAVTWNRVAGFPEITEPVVAAGPETPRRYRPRANGIIFVIFDPKSGSLNKGSKIIYAGISQKGKDNLYKSTDAGATWAPVAGQPTALMPTHGILSSDGMLYLTYGTNPGPDRMTDGAVYKFNTVTNEWTDITPVKPEPENQKGFGYAAVAVDPNHQNTLIVSSFNRYGKAGGEDIFRSTDGGKTWRPIFTGGGGGKFDYTLAPYIKHTGIHWLFDLEIDPSNSNHAIFTTGYGLHETFDLTDADQGKPTTWSVMNKGIEETVALSLLSPAKDATLVSGIGDYGGFVHYNLDKPVPEGNFVNPHFANTDVVTGAALNPDLMVRVGEGSTQVGGGNIGYSLDGGKTWQLPKSTPQPDSKRGTVCVSASGKTWIWIPAHSAAFITNNNGETWQRISGLPDNTPVIADPVNPTKFYALSLFDGKLFESNDSGSSFQEHELKLSNGLPQRGNRGDNRGQQDHLYTTPGREGDLWIPAYDGLYHTDNINKAFEKINNVEEIHAFGFGRAAKANGYPALYLAGTINGVDGIFRSDDKGKSWLRINDDSRRWGLILQITGDPKTYGRVYVGTHGRGIFYGDKH</sequence>
<dbReference type="Pfam" id="PF02012">
    <property type="entry name" value="BNR"/>
    <property type="match status" value="1"/>
</dbReference>
<evidence type="ECO:0000256" key="7">
    <source>
        <dbReference type="SAM" id="MobiDB-lite"/>
    </source>
</evidence>
<keyword evidence="5" id="KW-0624">Polysaccharide degradation</keyword>
<comment type="similarity">
    <text evidence="6">Belongs to the glycosyl hydrolase 74 family.</text>
</comment>
<dbReference type="SUPFAM" id="SSF110296">
    <property type="entry name" value="Oligoxyloglucan reducing end-specific cellobiohydrolase"/>
    <property type="match status" value="2"/>
</dbReference>
<evidence type="ECO:0000256" key="2">
    <source>
        <dbReference type="ARBA" id="ARBA00022801"/>
    </source>
</evidence>
<dbReference type="InterPro" id="IPR015943">
    <property type="entry name" value="WD40/YVTN_repeat-like_dom_sf"/>
</dbReference>
<name>A0A7K1T0H9_9SPHI</name>
<keyword evidence="2" id="KW-0378">Hydrolase</keyword>
<organism evidence="9 10">
    <name type="scientific">Mucilaginibacter arboris</name>
    <dbReference type="NCBI Taxonomy" id="2682090"/>
    <lineage>
        <taxon>Bacteria</taxon>
        <taxon>Pseudomonadati</taxon>
        <taxon>Bacteroidota</taxon>
        <taxon>Sphingobacteriia</taxon>
        <taxon>Sphingobacteriales</taxon>
        <taxon>Sphingobacteriaceae</taxon>
        <taxon>Mucilaginibacter</taxon>
    </lineage>
</organism>
<feature type="chain" id="PRO_5029715391" evidence="8">
    <location>
        <begin position="22"/>
        <end position="750"/>
    </location>
</feature>
<dbReference type="InterPro" id="IPR052025">
    <property type="entry name" value="Xyloglucanase_GH74"/>
</dbReference>
<dbReference type="PANTHER" id="PTHR43739">
    <property type="entry name" value="XYLOGLUCANASE (EUROFUNG)"/>
    <property type="match status" value="1"/>
</dbReference>
<evidence type="ECO:0000256" key="4">
    <source>
        <dbReference type="ARBA" id="ARBA00023295"/>
    </source>
</evidence>
<evidence type="ECO:0000256" key="8">
    <source>
        <dbReference type="SAM" id="SignalP"/>
    </source>
</evidence>
<keyword evidence="10" id="KW-1185">Reference proteome</keyword>
<evidence type="ECO:0000256" key="1">
    <source>
        <dbReference type="ARBA" id="ARBA00022729"/>
    </source>
</evidence>
<dbReference type="CDD" id="cd15482">
    <property type="entry name" value="Sialidase_non-viral"/>
    <property type="match status" value="1"/>
</dbReference>
<feature type="region of interest" description="Disordered" evidence="7">
    <location>
        <begin position="615"/>
        <end position="637"/>
    </location>
</feature>
<dbReference type="EMBL" id="WPIK01000017">
    <property type="protein sequence ID" value="MVN23072.1"/>
    <property type="molecule type" value="Genomic_DNA"/>
</dbReference>
<dbReference type="Gene3D" id="2.130.10.10">
    <property type="entry name" value="YVTN repeat-like/Quinoprotein amine dehydrogenase"/>
    <property type="match status" value="2"/>
</dbReference>
<dbReference type="GO" id="GO:0010411">
    <property type="term" value="P:xyloglucan metabolic process"/>
    <property type="evidence" value="ECO:0007669"/>
    <property type="project" value="TreeGrafter"/>
</dbReference>
<evidence type="ECO:0000313" key="9">
    <source>
        <dbReference type="EMBL" id="MVN23072.1"/>
    </source>
</evidence>
<dbReference type="RefSeq" id="WP_157568941.1">
    <property type="nucleotide sequence ID" value="NZ_WPIK01000017.1"/>
</dbReference>
<dbReference type="GO" id="GO:0000272">
    <property type="term" value="P:polysaccharide catabolic process"/>
    <property type="evidence" value="ECO:0007669"/>
    <property type="project" value="UniProtKB-KW"/>
</dbReference>
<proteinExistence type="inferred from homology"/>
<dbReference type="InterPro" id="IPR002860">
    <property type="entry name" value="BNR_rpt"/>
</dbReference>
<feature type="signal peptide" evidence="8">
    <location>
        <begin position="1"/>
        <end position="21"/>
    </location>
</feature>
<dbReference type="AlphaFoldDB" id="A0A7K1T0H9"/>
<gene>
    <name evidence="9" type="ORF">GO621_16215</name>
</gene>
<accession>A0A7K1T0H9</accession>
<evidence type="ECO:0000256" key="3">
    <source>
        <dbReference type="ARBA" id="ARBA00023277"/>
    </source>
</evidence>